<protein>
    <recommendedName>
        <fullName evidence="10">Protein kinase domain-containing protein</fullName>
    </recommendedName>
</protein>
<dbReference type="InterPro" id="IPR001245">
    <property type="entry name" value="Ser-Thr/Tyr_kinase_cat_dom"/>
</dbReference>
<feature type="binding site" evidence="6">
    <location>
        <position position="506"/>
    </location>
    <ligand>
        <name>ATP</name>
        <dbReference type="ChEBI" id="CHEBI:30616"/>
    </ligand>
</feature>
<evidence type="ECO:0000259" key="10">
    <source>
        <dbReference type="PROSITE" id="PS50011"/>
    </source>
</evidence>
<dbReference type="InterPro" id="IPR051681">
    <property type="entry name" value="Ser/Thr_Kinases-Pseudokinases"/>
</dbReference>
<dbReference type="SUPFAM" id="SSF56112">
    <property type="entry name" value="Protein kinase-like (PK-like)"/>
    <property type="match status" value="1"/>
</dbReference>
<dbReference type="Gene3D" id="3.30.200.20">
    <property type="entry name" value="Phosphorylase Kinase, domain 1"/>
    <property type="match status" value="1"/>
</dbReference>
<evidence type="ECO:0000256" key="5">
    <source>
        <dbReference type="ARBA" id="ARBA00022840"/>
    </source>
</evidence>
<gene>
    <name evidence="11" type="ORF">HYH03_015670</name>
</gene>
<dbReference type="Gene3D" id="1.10.510.10">
    <property type="entry name" value="Transferase(Phosphotransferase) domain 1"/>
    <property type="match status" value="1"/>
</dbReference>
<accession>A0A836BR06</accession>
<keyword evidence="8" id="KW-0472">Membrane</keyword>
<dbReference type="SMART" id="SM00220">
    <property type="entry name" value="S_TKc"/>
    <property type="match status" value="1"/>
</dbReference>
<dbReference type="PROSITE" id="PS00107">
    <property type="entry name" value="PROTEIN_KINASE_ATP"/>
    <property type="match status" value="1"/>
</dbReference>
<dbReference type="InterPro" id="IPR011009">
    <property type="entry name" value="Kinase-like_dom_sf"/>
</dbReference>
<evidence type="ECO:0000256" key="9">
    <source>
        <dbReference type="SAM" id="SignalP"/>
    </source>
</evidence>
<keyword evidence="12" id="KW-1185">Reference proteome</keyword>
<evidence type="ECO:0000256" key="7">
    <source>
        <dbReference type="SAM" id="MobiDB-lite"/>
    </source>
</evidence>
<evidence type="ECO:0000256" key="2">
    <source>
        <dbReference type="ARBA" id="ARBA00022679"/>
    </source>
</evidence>
<evidence type="ECO:0000256" key="6">
    <source>
        <dbReference type="PROSITE-ProRule" id="PRU10141"/>
    </source>
</evidence>
<dbReference type="GO" id="GO:0004674">
    <property type="term" value="F:protein serine/threonine kinase activity"/>
    <property type="evidence" value="ECO:0007669"/>
    <property type="project" value="UniProtKB-KW"/>
</dbReference>
<dbReference type="PANTHER" id="PTHR44329">
    <property type="entry name" value="SERINE/THREONINE-PROTEIN KINASE TNNI3K-RELATED"/>
    <property type="match status" value="1"/>
</dbReference>
<proteinExistence type="predicted"/>
<dbReference type="Pfam" id="PF07714">
    <property type="entry name" value="PK_Tyr_Ser-Thr"/>
    <property type="match status" value="1"/>
</dbReference>
<keyword evidence="1" id="KW-0723">Serine/threonine-protein kinase</keyword>
<dbReference type="EMBL" id="JAEHOE010000126">
    <property type="protein sequence ID" value="KAG2485607.1"/>
    <property type="molecule type" value="Genomic_DNA"/>
</dbReference>
<comment type="caution">
    <text evidence="11">The sequence shown here is derived from an EMBL/GenBank/DDBJ whole genome shotgun (WGS) entry which is preliminary data.</text>
</comment>
<evidence type="ECO:0000313" key="12">
    <source>
        <dbReference type="Proteomes" id="UP000612055"/>
    </source>
</evidence>
<organism evidence="11 12">
    <name type="scientific">Edaphochlamys debaryana</name>
    <dbReference type="NCBI Taxonomy" id="47281"/>
    <lineage>
        <taxon>Eukaryota</taxon>
        <taxon>Viridiplantae</taxon>
        <taxon>Chlorophyta</taxon>
        <taxon>core chlorophytes</taxon>
        <taxon>Chlorophyceae</taxon>
        <taxon>CS clade</taxon>
        <taxon>Chlamydomonadales</taxon>
        <taxon>Chlamydomonadales incertae sedis</taxon>
        <taxon>Edaphochlamys</taxon>
    </lineage>
</organism>
<dbReference type="OrthoDB" id="536504at2759"/>
<keyword evidence="3 6" id="KW-0547">Nucleotide-binding</keyword>
<evidence type="ECO:0000256" key="8">
    <source>
        <dbReference type="SAM" id="Phobius"/>
    </source>
</evidence>
<dbReference type="Proteomes" id="UP000612055">
    <property type="component" value="Unassembled WGS sequence"/>
</dbReference>
<feature type="domain" description="Protein kinase" evidence="10">
    <location>
        <begin position="479"/>
        <end position="755"/>
    </location>
</feature>
<dbReference type="InterPro" id="IPR008271">
    <property type="entry name" value="Ser/Thr_kinase_AS"/>
</dbReference>
<dbReference type="PROSITE" id="PS50011">
    <property type="entry name" value="PROTEIN_KINASE_DOM"/>
    <property type="match status" value="1"/>
</dbReference>
<evidence type="ECO:0000256" key="4">
    <source>
        <dbReference type="ARBA" id="ARBA00022777"/>
    </source>
</evidence>
<dbReference type="InterPro" id="IPR017441">
    <property type="entry name" value="Protein_kinase_ATP_BS"/>
</dbReference>
<keyword evidence="8" id="KW-1133">Transmembrane helix</keyword>
<keyword evidence="4" id="KW-0418">Kinase</keyword>
<evidence type="ECO:0000313" key="11">
    <source>
        <dbReference type="EMBL" id="KAG2485607.1"/>
    </source>
</evidence>
<feature type="transmembrane region" description="Helical" evidence="8">
    <location>
        <begin position="336"/>
        <end position="359"/>
    </location>
</feature>
<feature type="compositionally biased region" description="Pro residues" evidence="7">
    <location>
        <begin position="275"/>
        <end position="284"/>
    </location>
</feature>
<name>A0A836BR06_9CHLO</name>
<dbReference type="AlphaFoldDB" id="A0A836BR06"/>
<dbReference type="PANTHER" id="PTHR44329:SF214">
    <property type="entry name" value="PROTEIN KINASE DOMAIN-CONTAINING PROTEIN"/>
    <property type="match status" value="1"/>
</dbReference>
<keyword evidence="5 6" id="KW-0067">ATP-binding</keyword>
<dbReference type="PROSITE" id="PS00108">
    <property type="entry name" value="PROTEIN_KINASE_ST"/>
    <property type="match status" value="1"/>
</dbReference>
<keyword evidence="8" id="KW-0812">Transmembrane</keyword>
<evidence type="ECO:0000256" key="3">
    <source>
        <dbReference type="ARBA" id="ARBA00022741"/>
    </source>
</evidence>
<feature type="region of interest" description="Disordered" evidence="7">
    <location>
        <begin position="275"/>
        <end position="331"/>
    </location>
</feature>
<keyword evidence="2" id="KW-0808">Transferase</keyword>
<dbReference type="InterPro" id="IPR000719">
    <property type="entry name" value="Prot_kinase_dom"/>
</dbReference>
<feature type="signal peptide" evidence="9">
    <location>
        <begin position="1"/>
        <end position="19"/>
    </location>
</feature>
<dbReference type="GO" id="GO:0005524">
    <property type="term" value="F:ATP binding"/>
    <property type="evidence" value="ECO:0007669"/>
    <property type="project" value="UniProtKB-UniRule"/>
</dbReference>
<evidence type="ECO:0000256" key="1">
    <source>
        <dbReference type="ARBA" id="ARBA00022527"/>
    </source>
</evidence>
<sequence length="778" mass="82752">MSLLLWALLLAAHLYAGSSYEQEAVVRTGRELAAVLCNPQIAVARIASTHLALQDDDFAPLEGGQQAACAELPFTLKRNVTIQADDVDGPPWPLLQLTASHKVVLASGVNLTFRWVALQGYRARDNIISRPGFDLLSPSPPGTAGAVLVVTRLLAIHDVCYPPSTMDANFARVVRPPSLPGSQRWQLGLSQAGCVEGLTAGTNLSARCWAALMRIDDVGLTGADADAYDKPQPNNYVMLVQSVLVGCRMELTGECVESLGPIGCMRLAMSDVPSLPPLLPPDNTPGPSQQTEPGPNSDRASGPQPLNGSVALTGPGVENTYDARGSGGDDGSGPPVGLIVAGSVVGGVLVLAVVGFALWCHRRRALRADPYRTDPATKLEGGGELEEGAGQLEEAHSVVIAATFVAEPVEGNASAELPAVHEDLYDGGGVVVISPMTRMRSCKLCELQVLEAEESSPAVSVSLSESGGAMQLQAPPAVALTGRLLGKGAFGRVHEGVFLGQRVAVKQFAVQQGLAVGDPDEKMAELAMRSCVQELEILARCDHPNVVRLLAACVTGPRPVTVMELCDVSLAQLLYGRYRTDLMPLSLVLHIAAEMAKGLEYLHPTIVHRDLKPANVLINHPDSPLPEVKLADFGLSRIAATVCATETPEAGTPAYLAPECFDVSNFMVTQKADIYSWGVCVWEMLAGSKPWANLGLVAIAACVSLFGQRLPVPHGPTADEARWPPRLQRILYRVWDCSPERRPAAAELVKELALLQELDRRGLMWVGGAVLDRLRSTV</sequence>
<feature type="chain" id="PRO_5032623018" description="Protein kinase domain-containing protein" evidence="9">
    <location>
        <begin position="20"/>
        <end position="778"/>
    </location>
</feature>
<reference evidence="11" key="1">
    <citation type="journal article" date="2020" name="bioRxiv">
        <title>Comparative genomics of Chlamydomonas.</title>
        <authorList>
            <person name="Craig R.J."/>
            <person name="Hasan A.R."/>
            <person name="Ness R.W."/>
            <person name="Keightley P.D."/>
        </authorList>
    </citation>
    <scope>NUCLEOTIDE SEQUENCE</scope>
    <source>
        <strain evidence="11">CCAP 11/70</strain>
    </source>
</reference>
<keyword evidence="9" id="KW-0732">Signal</keyword>